<dbReference type="Pfam" id="PF13191">
    <property type="entry name" value="AAA_16"/>
    <property type="match status" value="1"/>
</dbReference>
<organism evidence="3 4">
    <name type="scientific">Capillimicrobium parvum</name>
    <dbReference type="NCBI Taxonomy" id="2884022"/>
    <lineage>
        <taxon>Bacteria</taxon>
        <taxon>Bacillati</taxon>
        <taxon>Actinomycetota</taxon>
        <taxon>Thermoleophilia</taxon>
        <taxon>Solirubrobacterales</taxon>
        <taxon>Capillimicrobiaceae</taxon>
        <taxon>Capillimicrobium</taxon>
    </lineage>
</organism>
<dbReference type="SUPFAM" id="SSF48452">
    <property type="entry name" value="TPR-like"/>
    <property type="match status" value="3"/>
</dbReference>
<dbReference type="InterPro" id="IPR041664">
    <property type="entry name" value="AAA_16"/>
</dbReference>
<dbReference type="EMBL" id="CP087164">
    <property type="protein sequence ID" value="UGS35351.1"/>
    <property type="molecule type" value="Genomic_DNA"/>
</dbReference>
<dbReference type="Pfam" id="PF03704">
    <property type="entry name" value="BTAD"/>
    <property type="match status" value="1"/>
</dbReference>
<proteinExistence type="predicted"/>
<dbReference type="SUPFAM" id="SSF46894">
    <property type="entry name" value="C-terminal effector domain of the bipartite response regulators"/>
    <property type="match status" value="1"/>
</dbReference>
<dbReference type="InterPro" id="IPR005158">
    <property type="entry name" value="BTAD"/>
</dbReference>
<dbReference type="InterPro" id="IPR036388">
    <property type="entry name" value="WH-like_DNA-bd_sf"/>
</dbReference>
<dbReference type="SMART" id="SM00028">
    <property type="entry name" value="TPR"/>
    <property type="match status" value="4"/>
</dbReference>
<protein>
    <recommendedName>
        <fullName evidence="2">Bacterial transcriptional activator domain-containing protein</fullName>
    </recommendedName>
</protein>
<dbReference type="PANTHER" id="PTHR35807">
    <property type="entry name" value="TRANSCRIPTIONAL REGULATOR REDD-RELATED"/>
    <property type="match status" value="1"/>
</dbReference>
<feature type="domain" description="Bacterial transcriptional activator" evidence="2">
    <location>
        <begin position="94"/>
        <end position="221"/>
    </location>
</feature>
<dbReference type="Gene3D" id="1.10.10.10">
    <property type="entry name" value="Winged helix-like DNA-binding domain superfamily/Winged helix DNA-binding domain"/>
    <property type="match status" value="1"/>
</dbReference>
<feature type="compositionally biased region" description="Pro residues" evidence="1">
    <location>
        <begin position="222"/>
        <end position="252"/>
    </location>
</feature>
<dbReference type="Gene3D" id="1.25.40.10">
    <property type="entry name" value="Tetratricopeptide repeat domain"/>
    <property type="match status" value="3"/>
</dbReference>
<evidence type="ECO:0000259" key="2">
    <source>
        <dbReference type="SMART" id="SM01043"/>
    </source>
</evidence>
<dbReference type="Gene3D" id="3.40.50.300">
    <property type="entry name" value="P-loop containing nucleotide triphosphate hydrolases"/>
    <property type="match status" value="1"/>
</dbReference>
<dbReference type="AlphaFoldDB" id="A0A9E6XVU1"/>
<dbReference type="SMART" id="SM01043">
    <property type="entry name" value="BTAD"/>
    <property type="match status" value="1"/>
</dbReference>
<dbReference type="KEGG" id="sbae:DSM104329_01739"/>
<dbReference type="InterPro" id="IPR027417">
    <property type="entry name" value="P-loop_NTPase"/>
</dbReference>
<evidence type="ECO:0000256" key="1">
    <source>
        <dbReference type="SAM" id="MobiDB-lite"/>
    </source>
</evidence>
<dbReference type="InterPro" id="IPR019734">
    <property type="entry name" value="TPR_rpt"/>
</dbReference>
<dbReference type="GO" id="GO:0006355">
    <property type="term" value="P:regulation of DNA-templated transcription"/>
    <property type="evidence" value="ECO:0007669"/>
    <property type="project" value="InterPro"/>
</dbReference>
<evidence type="ECO:0000313" key="4">
    <source>
        <dbReference type="Proteomes" id="UP001162834"/>
    </source>
</evidence>
<accession>A0A9E6XVU1</accession>
<dbReference type="GO" id="GO:0003677">
    <property type="term" value="F:DNA binding"/>
    <property type="evidence" value="ECO:0007669"/>
    <property type="project" value="InterPro"/>
</dbReference>
<keyword evidence="4" id="KW-1185">Reference proteome</keyword>
<reference evidence="3" key="1">
    <citation type="journal article" date="2022" name="Int. J. Syst. Evol. Microbiol.">
        <title>Pseudomonas aegrilactucae sp. nov. and Pseudomonas morbosilactucae sp. nov., pathogens causing bacterial rot of lettuce in Japan.</title>
        <authorList>
            <person name="Sawada H."/>
            <person name="Fujikawa T."/>
            <person name="Satou M."/>
        </authorList>
    </citation>
    <scope>NUCLEOTIDE SEQUENCE</scope>
    <source>
        <strain evidence="3">0166_1</strain>
    </source>
</reference>
<dbReference type="Pfam" id="PF14559">
    <property type="entry name" value="TPR_19"/>
    <property type="match status" value="1"/>
</dbReference>
<dbReference type="InterPro" id="IPR011990">
    <property type="entry name" value="TPR-like_helical_dom_sf"/>
</dbReference>
<dbReference type="InterPro" id="IPR016032">
    <property type="entry name" value="Sig_transdc_resp-reg_C-effctor"/>
</dbReference>
<evidence type="ECO:0000313" key="3">
    <source>
        <dbReference type="EMBL" id="UGS35351.1"/>
    </source>
</evidence>
<sequence>MLQVRLFGRLELRAGDTPVPLPLSRRACELLAWLALNPGEHPRGILAATFWPDVLDTSARASLRSAAWSARKALGPAGDALTATRDRVGLRCTTDLQSFDELVEQDRLDEAVALCRGPLLADLDEDWILEARDRHAQRLGAVLTRLADAAPTPQAAVELARRRLALDALDEDAARELMRRLAAAGDRSGALAVYDRLSERLRAHLGLAPSPPTRALSAELRAPPPEAEPRPAAAPPPPAPPAPLPPAPPAPPLVGRDAELAELLRATTPGARAVAVVTGEAGIGKTRLASELLAEAAAAGVRTASCTALELGGPAPFQLWAELLRDLARTIPAPPRDARWPEELAALAPSLPMRLGRTAAAPAAVAPELARARLFEAVVDCLEHACADRPLILLFEDVHASDPPSLELLSYTSRRFDRLPIAAVLTRRQVPARADLDALLHAHRARGGTVTEIALPPLRRTDVDALIRQVAALDAPARDRVAGAADGNPLLAVESARAAATGLRGPAPTLQGVVAAALGPLPPSARRIAELVAVAGRPLKHAELDALSPQPADALAALESGLFATDRAGFGFRHQLLLDAALAQLAEPRARELHGELAAVIAGPAAEVARHLKAAGQDDAAADRLAHAASEALRVGAVAQAIAFLQEALELRPGDPALLLDLAQAYAYNGLRTEAEEALDRALRRFDPADHAARGAAHLRAARWYSGVLCWPRRTVEEANRALAELDRVPETAVRTIAEALALGAWAEAAAGDPARAETLLARFAALDVDDPDVRYENANARACQAMRQGRLEEAMDHFAECIAAGGGSPDSVYAAWSNRAALAAALGRTEEALDHAEHGLDAVHELGDLPPLVGPLHALRATLLARIGRFDEARTAIAAEREAAERSSAPALLALADHDEGMLCAAARQDARAAELLARALDHDAAVSRPLARLARAEALARLGRADDAERELRAVTLEPVRAVDRPPVLVARLSHVQGLIALARDDIDLAARRFEESAAAWRRLPTAGGGELLANLVDLGRPTLGPVEPARELQRVTDELSRLAPLPT</sequence>
<gene>
    <name evidence="3" type="ORF">DSM104329_01739</name>
</gene>
<feature type="region of interest" description="Disordered" evidence="1">
    <location>
        <begin position="205"/>
        <end position="254"/>
    </location>
</feature>
<dbReference type="InterPro" id="IPR051677">
    <property type="entry name" value="AfsR-DnrI-RedD_regulator"/>
</dbReference>
<dbReference type="SUPFAM" id="SSF52540">
    <property type="entry name" value="P-loop containing nucleoside triphosphate hydrolases"/>
    <property type="match status" value="1"/>
</dbReference>
<name>A0A9E6XVU1_9ACTN</name>
<dbReference type="Proteomes" id="UP001162834">
    <property type="component" value="Chromosome"/>
</dbReference>